<dbReference type="Gene3D" id="3.40.630.30">
    <property type="match status" value="1"/>
</dbReference>
<dbReference type="OrthoDB" id="9803907at2"/>
<dbReference type="GO" id="GO:0016747">
    <property type="term" value="F:acyltransferase activity, transferring groups other than amino-acyl groups"/>
    <property type="evidence" value="ECO:0007669"/>
    <property type="project" value="InterPro"/>
</dbReference>
<accession>A0A2T0SS29</accession>
<proteinExistence type="predicted"/>
<reference evidence="4 5" key="1">
    <citation type="submission" date="2018-03" db="EMBL/GenBank/DDBJ databases">
        <title>Genomic Encyclopedia of Archaeal and Bacterial Type Strains, Phase II (KMG-II): from individual species to whole genera.</title>
        <authorList>
            <person name="Goeker M."/>
        </authorList>
    </citation>
    <scope>NUCLEOTIDE SEQUENCE [LARGE SCALE GENOMIC DNA]</scope>
    <source>
        <strain evidence="4 5">DSM 44720</strain>
    </source>
</reference>
<keyword evidence="1 4" id="KW-0808">Transferase</keyword>
<dbReference type="PROSITE" id="PS51186">
    <property type="entry name" value="GNAT"/>
    <property type="match status" value="1"/>
</dbReference>
<sequence length="196" mass="21136">MEIELGWPEDADERLRHEVHDVLHAVVAAGGAIGWQRPPGRPDTDAWLDRLLPRVRKGDAALVVARVDGVVRATATWQRDPAQVFENCAELGKVTTHPSTRGLGLGRVVVAAAVDHARTAGLEVVYLGVRGNNLGAIELYESLGFREWGRLPNSIAVGDTRFDSVRMHLPLGYAPHVVLHGSTPGGLGSSPSRRTP</sequence>
<gene>
    <name evidence="4" type="ORF">CLV43_112147</name>
</gene>
<dbReference type="AlphaFoldDB" id="A0A2T0SS29"/>
<protein>
    <submittedName>
        <fullName evidence="4">Acetyltransferase (GNAT) family protein</fullName>
    </submittedName>
</protein>
<dbReference type="InterPro" id="IPR000182">
    <property type="entry name" value="GNAT_dom"/>
</dbReference>
<name>A0A2T0SS29_9PSEU</name>
<feature type="domain" description="N-acetyltransferase" evidence="3">
    <location>
        <begin position="13"/>
        <end position="172"/>
    </location>
</feature>
<dbReference type="Pfam" id="PF00583">
    <property type="entry name" value="Acetyltransf_1"/>
    <property type="match status" value="1"/>
</dbReference>
<evidence type="ECO:0000313" key="4">
    <source>
        <dbReference type="EMBL" id="PRY36222.1"/>
    </source>
</evidence>
<dbReference type="EMBL" id="PVTF01000012">
    <property type="protein sequence ID" value="PRY36222.1"/>
    <property type="molecule type" value="Genomic_DNA"/>
</dbReference>
<evidence type="ECO:0000256" key="1">
    <source>
        <dbReference type="ARBA" id="ARBA00022679"/>
    </source>
</evidence>
<evidence type="ECO:0000256" key="2">
    <source>
        <dbReference type="ARBA" id="ARBA00023315"/>
    </source>
</evidence>
<dbReference type="SUPFAM" id="SSF55729">
    <property type="entry name" value="Acyl-CoA N-acyltransferases (Nat)"/>
    <property type="match status" value="1"/>
</dbReference>
<evidence type="ECO:0000313" key="5">
    <source>
        <dbReference type="Proteomes" id="UP000239494"/>
    </source>
</evidence>
<evidence type="ECO:0000259" key="3">
    <source>
        <dbReference type="PROSITE" id="PS51186"/>
    </source>
</evidence>
<dbReference type="PANTHER" id="PTHR43877">
    <property type="entry name" value="AMINOALKYLPHOSPHONATE N-ACETYLTRANSFERASE-RELATED-RELATED"/>
    <property type="match status" value="1"/>
</dbReference>
<organism evidence="4 5">
    <name type="scientific">Umezawaea tangerina</name>
    <dbReference type="NCBI Taxonomy" id="84725"/>
    <lineage>
        <taxon>Bacteria</taxon>
        <taxon>Bacillati</taxon>
        <taxon>Actinomycetota</taxon>
        <taxon>Actinomycetes</taxon>
        <taxon>Pseudonocardiales</taxon>
        <taxon>Pseudonocardiaceae</taxon>
        <taxon>Umezawaea</taxon>
    </lineage>
</organism>
<dbReference type="RefSeq" id="WP_106192742.1">
    <property type="nucleotide sequence ID" value="NZ_PVTF01000012.1"/>
</dbReference>
<dbReference type="CDD" id="cd04301">
    <property type="entry name" value="NAT_SF"/>
    <property type="match status" value="1"/>
</dbReference>
<comment type="caution">
    <text evidence="4">The sequence shown here is derived from an EMBL/GenBank/DDBJ whole genome shotgun (WGS) entry which is preliminary data.</text>
</comment>
<keyword evidence="2" id="KW-0012">Acyltransferase</keyword>
<dbReference type="Proteomes" id="UP000239494">
    <property type="component" value="Unassembled WGS sequence"/>
</dbReference>
<dbReference type="InterPro" id="IPR050832">
    <property type="entry name" value="Bact_Acetyltransf"/>
</dbReference>
<dbReference type="InterPro" id="IPR016181">
    <property type="entry name" value="Acyl_CoA_acyltransferase"/>
</dbReference>
<keyword evidence="5" id="KW-1185">Reference proteome</keyword>